<dbReference type="Pfam" id="PF16266">
    <property type="entry name" value="DUF4919"/>
    <property type="match status" value="1"/>
</dbReference>
<evidence type="ECO:0000313" key="2">
    <source>
        <dbReference type="Proteomes" id="UP000721844"/>
    </source>
</evidence>
<proteinExistence type="predicted"/>
<name>A0A963Z6Y2_9PROT</name>
<dbReference type="AlphaFoldDB" id="A0A963Z6Y2"/>
<dbReference type="InterPro" id="IPR032578">
    <property type="entry name" value="DUF4919"/>
</dbReference>
<reference evidence="1 2" key="1">
    <citation type="journal article" date="2021" name="Microorganisms">
        <title>Acidisoma silvae sp. nov. and Acidisomacellulosilytica sp. nov., Two Acidophilic Bacteria Isolated from Decaying Wood, Hydrolyzing Cellulose and Producing Poly-3-hydroxybutyrate.</title>
        <authorList>
            <person name="Mieszkin S."/>
            <person name="Pouder E."/>
            <person name="Uroz S."/>
            <person name="Simon-Colin C."/>
            <person name="Alain K."/>
        </authorList>
    </citation>
    <scope>NUCLEOTIDE SEQUENCE [LARGE SCALE GENOMIC DNA]</scope>
    <source>
        <strain evidence="1 2">HW T5.17</strain>
    </source>
</reference>
<dbReference type="RefSeq" id="WP_227310700.1">
    <property type="nucleotide sequence ID" value="NZ_JAESVA010000019.1"/>
</dbReference>
<dbReference type="Proteomes" id="UP000721844">
    <property type="component" value="Unassembled WGS sequence"/>
</dbReference>
<dbReference type="EMBL" id="JAESVA010000019">
    <property type="protein sequence ID" value="MCB8883960.1"/>
    <property type="molecule type" value="Genomic_DNA"/>
</dbReference>
<protein>
    <submittedName>
        <fullName evidence="1">DUF4919 domain-containing protein</fullName>
    </submittedName>
</protein>
<gene>
    <name evidence="1" type="ORF">ACELLULO517_27205</name>
</gene>
<evidence type="ECO:0000313" key="1">
    <source>
        <dbReference type="EMBL" id="MCB8883960.1"/>
    </source>
</evidence>
<accession>A0A963Z6Y2</accession>
<keyword evidence="2" id="KW-1185">Reference proteome</keyword>
<sequence length="188" mass="19632">MLVVAKTNPGGTDWTALRAAYAASPAFDPSVGQSQAIRASIAALQAGNSSEALEQAEADLRINWMDLRGHMLAATAKVGLNGPNPSDPDLLAAEGIIRAIHATGDGQTPETAPHVLGASEEHVLLALGHLKEIQQRLVRINGHSFDVLTVIDTRTGSQGGVYFNVDTLLARETALATGQAQVVPVSVQ</sequence>
<comment type="caution">
    <text evidence="1">The sequence shown here is derived from an EMBL/GenBank/DDBJ whole genome shotgun (WGS) entry which is preliminary data.</text>
</comment>
<organism evidence="1 2">
    <name type="scientific">Acidisoma cellulosilyticum</name>
    <dbReference type="NCBI Taxonomy" id="2802395"/>
    <lineage>
        <taxon>Bacteria</taxon>
        <taxon>Pseudomonadati</taxon>
        <taxon>Pseudomonadota</taxon>
        <taxon>Alphaproteobacteria</taxon>
        <taxon>Acetobacterales</taxon>
        <taxon>Acidocellaceae</taxon>
        <taxon>Acidisoma</taxon>
    </lineage>
</organism>